<dbReference type="Proteomes" id="UP000190166">
    <property type="component" value="Unassembled WGS sequence"/>
</dbReference>
<reference evidence="1 2" key="1">
    <citation type="submission" date="2017-02" db="EMBL/GenBank/DDBJ databases">
        <authorList>
            <person name="Peterson S.W."/>
        </authorList>
    </citation>
    <scope>NUCLEOTIDE SEQUENCE [LARGE SCALE GENOMIC DNA]</scope>
    <source>
        <strain evidence="1 2">DSM 18108</strain>
    </source>
</reference>
<gene>
    <name evidence="1" type="ORF">SAMN05660461_5076</name>
</gene>
<keyword evidence="2" id="KW-1185">Reference proteome</keyword>
<accession>A0A1T5P9C0</accession>
<evidence type="ECO:0000313" key="2">
    <source>
        <dbReference type="Proteomes" id="UP000190166"/>
    </source>
</evidence>
<dbReference type="RefSeq" id="WP_079472339.1">
    <property type="nucleotide sequence ID" value="NZ_FUZZ01000004.1"/>
</dbReference>
<evidence type="ECO:0000313" key="1">
    <source>
        <dbReference type="EMBL" id="SKD09193.1"/>
    </source>
</evidence>
<protein>
    <submittedName>
        <fullName evidence="1">Uncharacterized protein</fullName>
    </submittedName>
</protein>
<dbReference type="AlphaFoldDB" id="A0A1T5P9C0"/>
<dbReference type="EMBL" id="FUZZ01000004">
    <property type="protein sequence ID" value="SKD09193.1"/>
    <property type="molecule type" value="Genomic_DNA"/>
</dbReference>
<name>A0A1T5P9C0_9BACT</name>
<organism evidence="1 2">
    <name type="scientific">Chitinophaga ginsengisegetis</name>
    <dbReference type="NCBI Taxonomy" id="393003"/>
    <lineage>
        <taxon>Bacteria</taxon>
        <taxon>Pseudomonadati</taxon>
        <taxon>Bacteroidota</taxon>
        <taxon>Chitinophagia</taxon>
        <taxon>Chitinophagales</taxon>
        <taxon>Chitinophagaceae</taxon>
        <taxon>Chitinophaga</taxon>
    </lineage>
</organism>
<proteinExistence type="predicted"/>
<sequence length="74" mass="8521">MNTFSIQLDNHETGVTRRDEDVFIVRLPEKTIYLEKKQDNEGANHWFEQGKDNETTLTANIGAAIENWLAKNNS</sequence>